<comment type="similarity">
    <text evidence="2">Belongs to the major facilitator superfamily. TCR/Tet family.</text>
</comment>
<accession>A0A512CVY7</accession>
<evidence type="ECO:0000256" key="9">
    <source>
        <dbReference type="SAM" id="Phobius"/>
    </source>
</evidence>
<dbReference type="AlphaFoldDB" id="A0A512CVY7"/>
<feature type="transmembrane region" description="Helical" evidence="9">
    <location>
        <begin position="258"/>
        <end position="282"/>
    </location>
</feature>
<feature type="transmembrane region" description="Helical" evidence="9">
    <location>
        <begin position="538"/>
        <end position="560"/>
    </location>
</feature>
<feature type="compositionally biased region" description="Low complexity" evidence="8">
    <location>
        <begin position="14"/>
        <end position="23"/>
    </location>
</feature>
<dbReference type="GO" id="GO:0022857">
    <property type="term" value="F:transmembrane transporter activity"/>
    <property type="evidence" value="ECO:0007669"/>
    <property type="project" value="InterPro"/>
</dbReference>
<organism evidence="11 12">
    <name type="scientific">Terrabacter aerolatus</name>
    <dbReference type="NCBI Taxonomy" id="422442"/>
    <lineage>
        <taxon>Bacteria</taxon>
        <taxon>Bacillati</taxon>
        <taxon>Actinomycetota</taxon>
        <taxon>Actinomycetes</taxon>
        <taxon>Micrococcales</taxon>
        <taxon>Intrasporangiaceae</taxon>
        <taxon>Terrabacter</taxon>
    </lineage>
</organism>
<keyword evidence="7 9" id="KW-0472">Membrane</keyword>
<dbReference type="InterPro" id="IPR036259">
    <property type="entry name" value="MFS_trans_sf"/>
</dbReference>
<dbReference type="PROSITE" id="PS50850">
    <property type="entry name" value="MFS"/>
    <property type="match status" value="1"/>
</dbReference>
<protein>
    <submittedName>
        <fullName evidence="11">MFS transporter</fullName>
    </submittedName>
</protein>
<dbReference type="GO" id="GO:0005886">
    <property type="term" value="C:plasma membrane"/>
    <property type="evidence" value="ECO:0007669"/>
    <property type="project" value="UniProtKB-SubCell"/>
</dbReference>
<dbReference type="Gene3D" id="1.20.1720.10">
    <property type="entry name" value="Multidrug resistance protein D"/>
    <property type="match status" value="1"/>
</dbReference>
<dbReference type="OrthoDB" id="7375466at2"/>
<keyword evidence="12" id="KW-1185">Reference proteome</keyword>
<feature type="domain" description="Major facilitator superfamily (MFS) profile" evidence="10">
    <location>
        <begin position="43"/>
        <end position="565"/>
    </location>
</feature>
<reference evidence="11 12" key="1">
    <citation type="submission" date="2019-07" db="EMBL/GenBank/DDBJ databases">
        <title>Whole genome shotgun sequence of Terrabacter aerolatus NBRC 106305.</title>
        <authorList>
            <person name="Hosoyama A."/>
            <person name="Uohara A."/>
            <person name="Ohji S."/>
            <person name="Ichikawa N."/>
        </authorList>
    </citation>
    <scope>NUCLEOTIDE SEQUENCE [LARGE SCALE GENOMIC DNA]</scope>
    <source>
        <strain evidence="11 12">NBRC 106305</strain>
    </source>
</reference>
<dbReference type="InterPro" id="IPR020846">
    <property type="entry name" value="MFS_dom"/>
</dbReference>
<feature type="transmembrane region" description="Helical" evidence="9">
    <location>
        <begin position="369"/>
        <end position="387"/>
    </location>
</feature>
<feature type="region of interest" description="Disordered" evidence="8">
    <location>
        <begin position="1"/>
        <end position="24"/>
    </location>
</feature>
<dbReference type="Gene3D" id="1.20.1250.20">
    <property type="entry name" value="MFS general substrate transporter like domains"/>
    <property type="match status" value="1"/>
</dbReference>
<sequence length="587" mass="61528">MSDTTAEPSRADARPGAPATAAGVSVPEVDGRPVLSHKEILTILVGLMMGMFLAALDQTIVASAMRVIADDLNDLAGQAWVTTAYLITSTIATPLYGKLGDIYGRKKLFIFAISIFTIGSMLCTLAWSIPSLAAFRAVQGIGAGGLFSLALAIIGDIVPPRERAKYQGYFLAVFGTSSVLGPVIGGFFAGQTAIFGVTGWRWVFLVNVPIAVAALIVVTRTLHLKHRRLDHRIDYWGALSLAVALVPLLIVAEQGREWGWSSATAITCYAIGAAGLVAFFLFERAMGEEALIPLRLFTNRTVASSSIASVFIGMGMFGGLAAIPLYLQIVKGSTPTEAGLQLLPMTLGIMSGSIISGQLISRTGRYRHFPIMGAAILVLSLYGFHFVGADTPLWKTMIGMFFFGIGLGFNFQPLTLAVQNAVDRRDMGVATSSATFTRQIGGTLGTAVFLSILFSQAGTKISDAFASIAPTPAFQAAVRNPSGGDPATNKAFVQQLQAAQQSGNAGGGVGGSALSDSSFINQLDPRLAKPFLIGFSDAMSVVFLVAAGVLVFAFIATLFLPHVDLGPKPGAAAAKDDEEAVAIPAGH</sequence>
<gene>
    <name evidence="11" type="ORF">TAE01_01670</name>
</gene>
<dbReference type="NCBIfam" id="TIGR00711">
    <property type="entry name" value="efflux_EmrB"/>
    <property type="match status" value="1"/>
</dbReference>
<dbReference type="InterPro" id="IPR004638">
    <property type="entry name" value="EmrB-like"/>
</dbReference>
<evidence type="ECO:0000256" key="2">
    <source>
        <dbReference type="ARBA" id="ARBA00007520"/>
    </source>
</evidence>
<feature type="transmembrane region" description="Helical" evidence="9">
    <location>
        <begin position="338"/>
        <end position="357"/>
    </location>
</feature>
<dbReference type="Pfam" id="PF07690">
    <property type="entry name" value="MFS_1"/>
    <property type="match status" value="1"/>
</dbReference>
<keyword evidence="4" id="KW-1003">Cell membrane</keyword>
<evidence type="ECO:0000256" key="3">
    <source>
        <dbReference type="ARBA" id="ARBA00022448"/>
    </source>
</evidence>
<dbReference type="CDD" id="cd17502">
    <property type="entry name" value="MFS_Azr1_MDR_like"/>
    <property type="match status" value="1"/>
</dbReference>
<feature type="transmembrane region" description="Helical" evidence="9">
    <location>
        <begin position="135"/>
        <end position="157"/>
    </location>
</feature>
<dbReference type="EMBL" id="BJYX01000001">
    <property type="protein sequence ID" value="GEO28357.1"/>
    <property type="molecule type" value="Genomic_DNA"/>
</dbReference>
<feature type="transmembrane region" description="Helical" evidence="9">
    <location>
        <begin position="77"/>
        <end position="96"/>
    </location>
</feature>
<evidence type="ECO:0000313" key="11">
    <source>
        <dbReference type="EMBL" id="GEO28357.1"/>
    </source>
</evidence>
<evidence type="ECO:0000256" key="8">
    <source>
        <dbReference type="SAM" id="MobiDB-lite"/>
    </source>
</evidence>
<feature type="transmembrane region" description="Helical" evidence="9">
    <location>
        <begin position="302"/>
        <end position="326"/>
    </location>
</feature>
<dbReference type="PANTHER" id="PTHR23501">
    <property type="entry name" value="MAJOR FACILITATOR SUPERFAMILY"/>
    <property type="match status" value="1"/>
</dbReference>
<feature type="transmembrane region" description="Helical" evidence="9">
    <location>
        <begin position="235"/>
        <end position="252"/>
    </location>
</feature>
<keyword evidence="6 9" id="KW-1133">Transmembrane helix</keyword>
<keyword evidence="5 9" id="KW-0812">Transmembrane</keyword>
<evidence type="ECO:0000256" key="4">
    <source>
        <dbReference type="ARBA" id="ARBA00022475"/>
    </source>
</evidence>
<evidence type="ECO:0000259" key="10">
    <source>
        <dbReference type="PROSITE" id="PS50850"/>
    </source>
</evidence>
<evidence type="ECO:0000256" key="1">
    <source>
        <dbReference type="ARBA" id="ARBA00004651"/>
    </source>
</evidence>
<dbReference type="Proteomes" id="UP000321534">
    <property type="component" value="Unassembled WGS sequence"/>
</dbReference>
<evidence type="ECO:0000256" key="6">
    <source>
        <dbReference type="ARBA" id="ARBA00022989"/>
    </source>
</evidence>
<dbReference type="PANTHER" id="PTHR23501:SF197">
    <property type="entry name" value="COMD"/>
    <property type="match status" value="1"/>
</dbReference>
<feature type="transmembrane region" description="Helical" evidence="9">
    <location>
        <begin position="40"/>
        <end position="65"/>
    </location>
</feature>
<dbReference type="SUPFAM" id="SSF103473">
    <property type="entry name" value="MFS general substrate transporter"/>
    <property type="match status" value="1"/>
</dbReference>
<dbReference type="FunFam" id="1.20.1720.10:FF:000004">
    <property type="entry name" value="EmrB/QacA family drug resistance transporter"/>
    <property type="match status" value="1"/>
</dbReference>
<evidence type="ECO:0000256" key="5">
    <source>
        <dbReference type="ARBA" id="ARBA00022692"/>
    </source>
</evidence>
<proteinExistence type="inferred from homology"/>
<feature type="transmembrane region" description="Helical" evidence="9">
    <location>
        <begin position="202"/>
        <end position="223"/>
    </location>
</feature>
<comment type="caution">
    <text evidence="11">The sequence shown here is derived from an EMBL/GenBank/DDBJ whole genome shotgun (WGS) entry which is preliminary data.</text>
</comment>
<feature type="transmembrane region" description="Helical" evidence="9">
    <location>
        <begin position="393"/>
        <end position="418"/>
    </location>
</feature>
<dbReference type="InterPro" id="IPR011701">
    <property type="entry name" value="MFS"/>
</dbReference>
<evidence type="ECO:0000256" key="7">
    <source>
        <dbReference type="ARBA" id="ARBA00023136"/>
    </source>
</evidence>
<feature type="transmembrane region" description="Helical" evidence="9">
    <location>
        <begin position="108"/>
        <end position="129"/>
    </location>
</feature>
<keyword evidence="3" id="KW-0813">Transport</keyword>
<evidence type="ECO:0000313" key="12">
    <source>
        <dbReference type="Proteomes" id="UP000321534"/>
    </source>
</evidence>
<feature type="transmembrane region" description="Helical" evidence="9">
    <location>
        <begin position="169"/>
        <end position="190"/>
    </location>
</feature>
<comment type="subcellular location">
    <subcellularLocation>
        <location evidence="1">Cell membrane</location>
        <topology evidence="1">Multi-pass membrane protein</topology>
    </subcellularLocation>
</comment>
<name>A0A512CVY7_9MICO</name>
<dbReference type="RefSeq" id="WP_147062435.1">
    <property type="nucleotide sequence ID" value="NZ_BAAARO010000025.1"/>
</dbReference>